<name>A0A2G8KW83_STIJA</name>
<reference evidence="2 3" key="1">
    <citation type="journal article" date="2017" name="PLoS Biol.">
        <title>The sea cucumber genome provides insights into morphological evolution and visceral regeneration.</title>
        <authorList>
            <person name="Zhang X."/>
            <person name="Sun L."/>
            <person name="Yuan J."/>
            <person name="Sun Y."/>
            <person name="Gao Y."/>
            <person name="Zhang L."/>
            <person name="Li S."/>
            <person name="Dai H."/>
            <person name="Hamel J.F."/>
            <person name="Liu C."/>
            <person name="Yu Y."/>
            <person name="Liu S."/>
            <person name="Lin W."/>
            <person name="Guo K."/>
            <person name="Jin S."/>
            <person name="Xu P."/>
            <person name="Storey K.B."/>
            <person name="Huan P."/>
            <person name="Zhang T."/>
            <person name="Zhou Y."/>
            <person name="Zhang J."/>
            <person name="Lin C."/>
            <person name="Li X."/>
            <person name="Xing L."/>
            <person name="Huo D."/>
            <person name="Sun M."/>
            <person name="Wang L."/>
            <person name="Mercier A."/>
            <person name="Li F."/>
            <person name="Yang H."/>
            <person name="Xiang J."/>
        </authorList>
    </citation>
    <scope>NUCLEOTIDE SEQUENCE [LARGE SCALE GENOMIC DNA]</scope>
    <source>
        <strain evidence="2">Shaxun</strain>
        <tissue evidence="2">Muscle</tissue>
    </source>
</reference>
<dbReference type="OrthoDB" id="5804959at2759"/>
<sequence>DIGDRNPCSFRGNFLQHKQSTRLDPCTECVCSNGTTTCNIESCPSDAGCDPTEIVVIPEECCPQCPYNMYILDTHIVEDAPIDFTIGESKRVKFGLDMEIERKLTSRIVRGEDLWKLSTWISPNQDGSGPRYSSTDNVFGEKDAAKEYFKPQYPPWEWTKLRNTFRFRGGTCDDFKYFCVEFGQGDAPRPTYDLSFTMQAVHDEQERLIDCVPLGTCVGGKFLLNICNKQTEKKKREEES</sequence>
<dbReference type="PANTHER" id="PTHR46439">
    <property type="entry name" value="CYSTEINE-RICH MOTOR NEURON 1 PROTEIN"/>
    <property type="match status" value="1"/>
</dbReference>
<evidence type="ECO:0000313" key="2">
    <source>
        <dbReference type="EMBL" id="PIK52232.1"/>
    </source>
</evidence>
<dbReference type="InterPro" id="IPR001007">
    <property type="entry name" value="VWF_dom"/>
</dbReference>
<comment type="caution">
    <text evidence="2">The sequence shown here is derived from an EMBL/GenBank/DDBJ whole genome shotgun (WGS) entry which is preliminary data.</text>
</comment>
<dbReference type="PROSITE" id="PS01208">
    <property type="entry name" value="VWFC_1"/>
    <property type="match status" value="1"/>
</dbReference>
<dbReference type="SUPFAM" id="SSF57603">
    <property type="entry name" value="FnI-like domain"/>
    <property type="match status" value="1"/>
</dbReference>
<organism evidence="2 3">
    <name type="scientific">Stichopus japonicus</name>
    <name type="common">Sea cucumber</name>
    <dbReference type="NCBI Taxonomy" id="307972"/>
    <lineage>
        <taxon>Eukaryota</taxon>
        <taxon>Metazoa</taxon>
        <taxon>Echinodermata</taxon>
        <taxon>Eleutherozoa</taxon>
        <taxon>Echinozoa</taxon>
        <taxon>Holothuroidea</taxon>
        <taxon>Aspidochirotacea</taxon>
        <taxon>Aspidochirotida</taxon>
        <taxon>Stichopodidae</taxon>
        <taxon>Apostichopus</taxon>
    </lineage>
</organism>
<dbReference type="Pfam" id="PF00093">
    <property type="entry name" value="VWC"/>
    <property type="match status" value="1"/>
</dbReference>
<dbReference type="PANTHER" id="PTHR46439:SF3">
    <property type="entry name" value="RE54525P"/>
    <property type="match status" value="1"/>
</dbReference>
<dbReference type="AlphaFoldDB" id="A0A2G8KW83"/>
<feature type="non-terminal residue" evidence="2">
    <location>
        <position position="1"/>
    </location>
</feature>
<dbReference type="EMBL" id="MRZV01000337">
    <property type="protein sequence ID" value="PIK52232.1"/>
    <property type="molecule type" value="Genomic_DNA"/>
</dbReference>
<feature type="domain" description="VWFC" evidence="1">
    <location>
        <begin position="6"/>
        <end position="66"/>
    </location>
</feature>
<evidence type="ECO:0000259" key="1">
    <source>
        <dbReference type="PROSITE" id="PS50184"/>
    </source>
</evidence>
<dbReference type="Proteomes" id="UP000230750">
    <property type="component" value="Unassembled WGS sequence"/>
</dbReference>
<dbReference type="Gene3D" id="6.20.200.20">
    <property type="match status" value="1"/>
</dbReference>
<protein>
    <recommendedName>
        <fullName evidence="1">VWFC domain-containing protein</fullName>
    </recommendedName>
</protein>
<accession>A0A2G8KW83</accession>
<evidence type="ECO:0000313" key="3">
    <source>
        <dbReference type="Proteomes" id="UP000230750"/>
    </source>
</evidence>
<dbReference type="InterPro" id="IPR052624">
    <property type="entry name" value="CRIM1"/>
</dbReference>
<dbReference type="PROSITE" id="PS50184">
    <property type="entry name" value="VWFC_2"/>
    <property type="match status" value="1"/>
</dbReference>
<proteinExistence type="predicted"/>
<gene>
    <name evidence="2" type="ORF">BSL78_10856</name>
</gene>
<dbReference type="SMART" id="SM00214">
    <property type="entry name" value="VWC"/>
    <property type="match status" value="1"/>
</dbReference>
<keyword evidence="3" id="KW-1185">Reference proteome</keyword>